<reference evidence="11 12" key="1">
    <citation type="journal article" name="Sci. Rep.">
        <title>Genome-scale phylogenetic analyses confirm Olpidium as the closest living zoosporic fungus to the non-flagellated, terrestrial fungi.</title>
        <authorList>
            <person name="Chang Y."/>
            <person name="Rochon D."/>
            <person name="Sekimoto S."/>
            <person name="Wang Y."/>
            <person name="Chovatia M."/>
            <person name="Sandor L."/>
            <person name="Salamov A."/>
            <person name="Grigoriev I.V."/>
            <person name="Stajich J.E."/>
            <person name="Spatafora J.W."/>
        </authorList>
    </citation>
    <scope>NUCLEOTIDE SEQUENCE [LARGE SCALE GENOMIC DNA]</scope>
    <source>
        <strain evidence="11">S191</strain>
    </source>
</reference>
<dbReference type="InterPro" id="IPR051421">
    <property type="entry name" value="RNA_Proc_DNA_Dmg_Regulator"/>
</dbReference>
<evidence type="ECO:0000256" key="1">
    <source>
        <dbReference type="ARBA" id="ARBA00004123"/>
    </source>
</evidence>
<protein>
    <submittedName>
        <fullName evidence="11">Telomere stability and silencing-domain-containing protein</fullName>
    </submittedName>
</protein>
<name>A0A8H8DFM1_9FUNG</name>
<dbReference type="Proteomes" id="UP000673691">
    <property type="component" value="Unassembled WGS sequence"/>
</dbReference>
<organism evidence="11 12">
    <name type="scientific">Olpidium bornovanus</name>
    <dbReference type="NCBI Taxonomy" id="278681"/>
    <lineage>
        <taxon>Eukaryota</taxon>
        <taxon>Fungi</taxon>
        <taxon>Fungi incertae sedis</taxon>
        <taxon>Olpidiomycota</taxon>
        <taxon>Olpidiomycotina</taxon>
        <taxon>Olpidiomycetes</taxon>
        <taxon>Olpidiales</taxon>
        <taxon>Olpidiaceae</taxon>
        <taxon>Olpidium</taxon>
    </lineage>
</organism>
<keyword evidence="12" id="KW-1185">Reference proteome</keyword>
<dbReference type="GO" id="GO:0005737">
    <property type="term" value="C:cytoplasm"/>
    <property type="evidence" value="ECO:0007669"/>
    <property type="project" value="UniProtKB-SubCell"/>
</dbReference>
<keyword evidence="8" id="KW-0131">Cell cycle</keyword>
<evidence type="ECO:0000256" key="3">
    <source>
        <dbReference type="ARBA" id="ARBA00008726"/>
    </source>
</evidence>
<keyword evidence="6" id="KW-0508">mRNA splicing</keyword>
<dbReference type="GO" id="GO:0005634">
    <property type="term" value="C:nucleus"/>
    <property type="evidence" value="ECO:0007669"/>
    <property type="project" value="UniProtKB-SubCell"/>
</dbReference>
<dbReference type="EMBL" id="JAEFCI010011316">
    <property type="protein sequence ID" value="KAG5456695.1"/>
    <property type="molecule type" value="Genomic_DNA"/>
</dbReference>
<dbReference type="PANTHER" id="PTHR12786:SF1">
    <property type="entry name" value="SPLICING REGULATOR SDE2"/>
    <property type="match status" value="1"/>
</dbReference>
<sequence length="271" mass="29502">MACARGSGRKEHQVFVTSSCFASNPDEQPHGPSFRRTRCIAFPAAAEPVPVRRVHAAVASALGVPPADLRLTTAAGRCLPPRLAMEAGGHSFLSAGLRLLGGKGGFGSMLRAQGGRMASQKTTNFEACRDLSGRRLKTVNEAKKYVLADYLEKEPERQKAREEKIMQKIQKGLREPSLKKRRFEDPKFFEETEGMGEEASDAVFQELGALAGAVVVLCAEPAEKEEDRRKLVQARVRARGAAGNEDEEKANTADEEDEDEANASDEEESEG</sequence>
<evidence type="ECO:0000256" key="5">
    <source>
        <dbReference type="ARBA" id="ARBA00022664"/>
    </source>
</evidence>
<feature type="domain" description="SDE2-like" evidence="10">
    <location>
        <begin position="101"/>
        <end position="203"/>
    </location>
</feature>
<feature type="region of interest" description="Disordered" evidence="9">
    <location>
        <begin position="223"/>
        <end position="271"/>
    </location>
</feature>
<comment type="subcellular location">
    <subcellularLocation>
        <location evidence="2">Cytoplasm</location>
    </subcellularLocation>
    <subcellularLocation>
        <location evidence="1">Nucleus</location>
    </subcellularLocation>
</comment>
<evidence type="ECO:0000256" key="6">
    <source>
        <dbReference type="ARBA" id="ARBA00023187"/>
    </source>
</evidence>
<dbReference type="AlphaFoldDB" id="A0A8H8DFM1"/>
<dbReference type="InterPro" id="IPR053822">
    <property type="entry name" value="SDE2-like_dom"/>
</dbReference>
<proteinExistence type="inferred from homology"/>
<gene>
    <name evidence="11" type="ORF">BJ554DRAFT_3489</name>
</gene>
<keyword evidence="5" id="KW-0507">mRNA processing</keyword>
<evidence type="ECO:0000256" key="2">
    <source>
        <dbReference type="ARBA" id="ARBA00004496"/>
    </source>
</evidence>
<evidence type="ECO:0000256" key="4">
    <source>
        <dbReference type="ARBA" id="ARBA00022490"/>
    </source>
</evidence>
<evidence type="ECO:0000256" key="9">
    <source>
        <dbReference type="SAM" id="MobiDB-lite"/>
    </source>
</evidence>
<dbReference type="Pfam" id="PF22782">
    <property type="entry name" value="SDE2"/>
    <property type="match status" value="1"/>
</dbReference>
<evidence type="ECO:0000313" key="11">
    <source>
        <dbReference type="EMBL" id="KAG5456695.1"/>
    </source>
</evidence>
<dbReference type="PANTHER" id="PTHR12786">
    <property type="entry name" value="SPLICING FACTOR SF3A-RELATED"/>
    <property type="match status" value="1"/>
</dbReference>
<dbReference type="GO" id="GO:0008380">
    <property type="term" value="P:RNA splicing"/>
    <property type="evidence" value="ECO:0007669"/>
    <property type="project" value="UniProtKB-KW"/>
</dbReference>
<comment type="similarity">
    <text evidence="3">Belongs to the SDE2 family.</text>
</comment>
<accession>A0A8H8DFM1</accession>
<evidence type="ECO:0000256" key="8">
    <source>
        <dbReference type="ARBA" id="ARBA00023306"/>
    </source>
</evidence>
<feature type="compositionally biased region" description="Acidic residues" evidence="9">
    <location>
        <begin position="244"/>
        <end position="271"/>
    </location>
</feature>
<keyword evidence="7" id="KW-0539">Nucleus</keyword>
<dbReference type="GO" id="GO:0006397">
    <property type="term" value="P:mRNA processing"/>
    <property type="evidence" value="ECO:0007669"/>
    <property type="project" value="UniProtKB-KW"/>
</dbReference>
<evidence type="ECO:0000259" key="10">
    <source>
        <dbReference type="Pfam" id="PF22782"/>
    </source>
</evidence>
<evidence type="ECO:0000256" key="7">
    <source>
        <dbReference type="ARBA" id="ARBA00023242"/>
    </source>
</evidence>
<dbReference type="OrthoDB" id="547031at2759"/>
<comment type="caution">
    <text evidence="11">The sequence shown here is derived from an EMBL/GenBank/DDBJ whole genome shotgun (WGS) entry which is preliminary data.</text>
</comment>
<keyword evidence="4" id="KW-0963">Cytoplasm</keyword>
<evidence type="ECO:0000313" key="12">
    <source>
        <dbReference type="Proteomes" id="UP000673691"/>
    </source>
</evidence>